<gene>
    <name evidence="2" type="ORF">AMECASPLE_037680</name>
</gene>
<proteinExistence type="predicted"/>
<evidence type="ECO:0000256" key="1">
    <source>
        <dbReference type="SAM" id="MobiDB-lite"/>
    </source>
</evidence>
<evidence type="ECO:0000313" key="2">
    <source>
        <dbReference type="EMBL" id="MEQ2289873.1"/>
    </source>
</evidence>
<comment type="caution">
    <text evidence="2">The sequence shown here is derived from an EMBL/GenBank/DDBJ whole genome shotgun (WGS) entry which is preliminary data.</text>
</comment>
<name>A0ABV0Y7U9_9TELE</name>
<sequence>MHSGTSIPSWPEGLALQQGSSPKSGEQEVDTSFCWTFPHIQDGKPGGMPPPIASLHENPPYVPCVPGQALCHVSSGTLLRVPSTHPAPGWGACLGFIAFSGLEEQAGVSNIWWTGKVMELRSAPGFLCASLSTRVSSGPFIGRTRQEQDLDEEVLL</sequence>
<organism evidence="2 3">
    <name type="scientific">Ameca splendens</name>
    <dbReference type="NCBI Taxonomy" id="208324"/>
    <lineage>
        <taxon>Eukaryota</taxon>
        <taxon>Metazoa</taxon>
        <taxon>Chordata</taxon>
        <taxon>Craniata</taxon>
        <taxon>Vertebrata</taxon>
        <taxon>Euteleostomi</taxon>
        <taxon>Actinopterygii</taxon>
        <taxon>Neopterygii</taxon>
        <taxon>Teleostei</taxon>
        <taxon>Neoteleostei</taxon>
        <taxon>Acanthomorphata</taxon>
        <taxon>Ovalentaria</taxon>
        <taxon>Atherinomorphae</taxon>
        <taxon>Cyprinodontiformes</taxon>
        <taxon>Goodeidae</taxon>
        <taxon>Ameca</taxon>
    </lineage>
</organism>
<dbReference type="EMBL" id="JAHRIP010025313">
    <property type="protein sequence ID" value="MEQ2289873.1"/>
    <property type="molecule type" value="Genomic_DNA"/>
</dbReference>
<reference evidence="2 3" key="1">
    <citation type="submission" date="2021-06" db="EMBL/GenBank/DDBJ databases">
        <authorList>
            <person name="Palmer J.M."/>
        </authorList>
    </citation>
    <scope>NUCLEOTIDE SEQUENCE [LARGE SCALE GENOMIC DNA]</scope>
    <source>
        <strain evidence="2 3">AS_MEX2019</strain>
        <tissue evidence="2">Muscle</tissue>
    </source>
</reference>
<feature type="region of interest" description="Disordered" evidence="1">
    <location>
        <begin position="1"/>
        <end position="28"/>
    </location>
</feature>
<evidence type="ECO:0000313" key="3">
    <source>
        <dbReference type="Proteomes" id="UP001469553"/>
    </source>
</evidence>
<keyword evidence="3" id="KW-1185">Reference proteome</keyword>
<accession>A0ABV0Y7U9</accession>
<dbReference type="Proteomes" id="UP001469553">
    <property type="component" value="Unassembled WGS sequence"/>
</dbReference>
<protein>
    <submittedName>
        <fullName evidence="2">Uncharacterized protein</fullName>
    </submittedName>
</protein>